<feature type="transmembrane region" description="Helical" evidence="2">
    <location>
        <begin position="89"/>
        <end position="114"/>
    </location>
</feature>
<keyword evidence="2" id="KW-1133">Transmembrane helix</keyword>
<feature type="transmembrane region" description="Helical" evidence="2">
    <location>
        <begin position="61"/>
        <end position="82"/>
    </location>
</feature>
<organism evidence="3 4">
    <name type="scientific">Prorocentrum cordatum</name>
    <dbReference type="NCBI Taxonomy" id="2364126"/>
    <lineage>
        <taxon>Eukaryota</taxon>
        <taxon>Sar</taxon>
        <taxon>Alveolata</taxon>
        <taxon>Dinophyceae</taxon>
        <taxon>Prorocentrales</taxon>
        <taxon>Prorocentraceae</taxon>
        <taxon>Prorocentrum</taxon>
    </lineage>
</organism>
<feature type="region of interest" description="Disordered" evidence="1">
    <location>
        <begin position="242"/>
        <end position="277"/>
    </location>
</feature>
<evidence type="ECO:0008006" key="5">
    <source>
        <dbReference type="Google" id="ProtNLM"/>
    </source>
</evidence>
<reference evidence="3" key="1">
    <citation type="submission" date="2023-10" db="EMBL/GenBank/DDBJ databases">
        <authorList>
            <person name="Chen Y."/>
            <person name="Shah S."/>
            <person name="Dougan E. K."/>
            <person name="Thang M."/>
            <person name="Chan C."/>
        </authorList>
    </citation>
    <scope>NUCLEOTIDE SEQUENCE [LARGE SCALE GENOMIC DNA]</scope>
</reference>
<keyword evidence="2" id="KW-0472">Membrane</keyword>
<keyword evidence="2" id="KW-0812">Transmembrane</keyword>
<evidence type="ECO:0000256" key="2">
    <source>
        <dbReference type="SAM" id="Phobius"/>
    </source>
</evidence>
<comment type="caution">
    <text evidence="3">The sequence shown here is derived from an EMBL/GenBank/DDBJ whole genome shotgun (WGS) entry which is preliminary data.</text>
</comment>
<keyword evidence="4" id="KW-1185">Reference proteome</keyword>
<dbReference type="EMBL" id="CAUYUJ010012448">
    <property type="protein sequence ID" value="CAK0833983.1"/>
    <property type="molecule type" value="Genomic_DNA"/>
</dbReference>
<evidence type="ECO:0000256" key="1">
    <source>
        <dbReference type="SAM" id="MobiDB-lite"/>
    </source>
</evidence>
<feature type="transmembrane region" description="Helical" evidence="2">
    <location>
        <begin position="134"/>
        <end position="162"/>
    </location>
</feature>
<sequence>MSLAQNACDFQTHSYITGWASATVSSLSNDCKEGDDKCSGGWFYHISERCRVYRSVRTLSFATMAITFVSIMLVTVGCFLACMSSQKQMGGIICGLFLTSGLLCFLLNLIWASVSDAGFKDLGESAYYPYPSLGIAYFLHLYGSVMLIVASGVYGWIIYPVVMNYDEKEVKMNKKIARMEKRAEHRARAQEQQMQVQQQCMVQQMYPQPQPMGNMAMPMQMAPQIQMSGVPACLQVRLPHQGGRTVQPVDGEPRGERQHPNRVPRKDRSGGCRKTLGWFGAGEKTQAGREAPDYQVFGQRVVHFVGFQIHLRVHLLPNRFGRSPALS</sequence>
<gene>
    <name evidence="3" type="ORF">PCOR1329_LOCUS31525</name>
</gene>
<dbReference type="Proteomes" id="UP001189429">
    <property type="component" value="Unassembled WGS sequence"/>
</dbReference>
<feature type="compositionally biased region" description="Basic and acidic residues" evidence="1">
    <location>
        <begin position="251"/>
        <end position="270"/>
    </location>
</feature>
<proteinExistence type="predicted"/>
<accession>A0ABN9SQ65</accession>
<name>A0ABN9SQ65_9DINO</name>
<evidence type="ECO:0000313" key="3">
    <source>
        <dbReference type="EMBL" id="CAK0833983.1"/>
    </source>
</evidence>
<evidence type="ECO:0000313" key="4">
    <source>
        <dbReference type="Proteomes" id="UP001189429"/>
    </source>
</evidence>
<protein>
    <recommendedName>
        <fullName evidence="5">Transmembrane protein 18</fullName>
    </recommendedName>
</protein>